<accession>A0ACC7P3P5</accession>
<dbReference type="EMBL" id="JBJURJ010000020">
    <property type="protein sequence ID" value="MFM9331598.1"/>
    <property type="molecule type" value="Genomic_DNA"/>
</dbReference>
<dbReference type="Proteomes" id="UP001631969">
    <property type="component" value="Unassembled WGS sequence"/>
</dbReference>
<keyword evidence="2" id="KW-1185">Reference proteome</keyword>
<proteinExistence type="predicted"/>
<name>A0ACC7P3P5_9BACL</name>
<sequence length="580" mass="62824">MTKLLSIRVRLILLLLIPSLMYVLTSVYLLNQNKNDTGSLSTSLYEVTNKSTSLVLNADRDMYQALTAYQLLVSGALSADERTRELDALQENIDQTNDRIKQATEIMTSHNLLGESHSSTNQSVEQNLAGFHTQFDQWAQTARSVAQSARLQSGAINDAKHMAVFEEGRGRLNEIGEILDDYAHTSINTIRTSNEEMARMVYICVGIIVVILLVAGLGVIRHIMTTIRRIAAVTRNVAAGDLRHEARSRYARDELGQINQSVDVMAVKMKELIGVIATNTQFVQDASTELSSSSKESAAAAEHVAANIQEMTEDVETQTRSSVETSKVVEEMSVGIQRVAENASVMAEQSSLTSHHAQTGTQLLEQLQLQIGNILGAVNQLSDSVLALSRKSDQIGEIADSITTFANQTNLLSLNASIEAARAGEHGRGFSVVANEIRKLASQSIESADGINGLIQETRQEIGRVSHAMGTTKDEAGAGSRMMQEVSASFQTILQSVQEMVEQIHETSAIAQEMSASSEEISATMETAVTGSGHILMKSQGVAAATEEQLAMMENIAASSEELMAVVKVLNDSVAYFKTA</sequence>
<comment type="caution">
    <text evidence="1">The sequence shown here is derived from an EMBL/GenBank/DDBJ whole genome shotgun (WGS) entry which is preliminary data.</text>
</comment>
<reference evidence="1" key="1">
    <citation type="submission" date="2024-12" db="EMBL/GenBank/DDBJ databases">
        <authorList>
            <person name="Wu N."/>
        </authorList>
    </citation>
    <scope>NUCLEOTIDE SEQUENCE</scope>
    <source>
        <strain evidence="1">P15</strain>
    </source>
</reference>
<organism evidence="1 2">
    <name type="scientific">Paenibacillus mesotrionivorans</name>
    <dbReference type="NCBI Taxonomy" id="3160968"/>
    <lineage>
        <taxon>Bacteria</taxon>
        <taxon>Bacillati</taxon>
        <taxon>Bacillota</taxon>
        <taxon>Bacilli</taxon>
        <taxon>Bacillales</taxon>
        <taxon>Paenibacillaceae</taxon>
        <taxon>Paenibacillus</taxon>
    </lineage>
</organism>
<gene>
    <name evidence="1" type="ORF">ACI1P1_25190</name>
</gene>
<evidence type="ECO:0000313" key="1">
    <source>
        <dbReference type="EMBL" id="MFM9331598.1"/>
    </source>
</evidence>
<evidence type="ECO:0000313" key="2">
    <source>
        <dbReference type="Proteomes" id="UP001631969"/>
    </source>
</evidence>
<protein>
    <submittedName>
        <fullName evidence="1">Methyl-accepting chemotaxis protein</fullName>
    </submittedName>
</protein>